<evidence type="ECO:0000256" key="1">
    <source>
        <dbReference type="ARBA" id="ARBA00010139"/>
    </source>
</evidence>
<organism evidence="2">
    <name type="scientific">Neurospora crassa</name>
    <dbReference type="NCBI Taxonomy" id="5141"/>
    <lineage>
        <taxon>Eukaryota</taxon>
        <taxon>Fungi</taxon>
        <taxon>Dikarya</taxon>
        <taxon>Ascomycota</taxon>
        <taxon>Pezizomycotina</taxon>
        <taxon>Sordariomycetes</taxon>
        <taxon>Sordariomycetidae</taxon>
        <taxon>Sordariales</taxon>
        <taxon>Sordariaceae</taxon>
        <taxon>Neurospora</taxon>
    </lineage>
</organism>
<protein>
    <submittedName>
        <fullName evidence="2">Related to steroid monooxygenase</fullName>
    </submittedName>
</protein>
<dbReference type="Gene3D" id="3.50.50.60">
    <property type="entry name" value="FAD/NAD(P)-binding domain"/>
    <property type="match status" value="2"/>
</dbReference>
<dbReference type="InterPro" id="IPR036188">
    <property type="entry name" value="FAD/NAD-bd_sf"/>
</dbReference>
<dbReference type="AlphaFoldDB" id="Q6MVH3"/>
<comment type="similarity">
    <text evidence="1">Belongs to the FAD-binding monooxygenase family.</text>
</comment>
<keyword evidence="2" id="KW-0560">Oxidoreductase</keyword>
<dbReference type="VEuPathDB" id="FungiDB:NCU00955"/>
<accession>Q6MVH3</accession>
<sequence length="596" mass="67914">MVINTSGPELPIRTHDLPTSTFSHNGSLEESYTIREEPLGTTKHLRIVGIGAGASGLNMVRTLRLNLTDYDFVIYEKNQDVGGTWFENRYPGCRCDIPSHNYQFAWKPKHDWSNFHSSADEIGGYLRQVCDEEHMRDSIKTSHRVEFAQWDEEKARWDLMVQDLTTGEHINDYADFLLDGTGILNNWKWPDVEGLSAFDGDLIHTANWPKDFDAAGKVVAVIGNGSTGIQVVPDLQKTNVMTEAEKLYHLFRTPTWVLPPRIMAWKMMGQNKELLEILGEIGIDAQENFSQETIERFKSDPEFYGRFVKAVEKEVNNGFPMVLAGSPLQTFAQQKAEQYMKLMLRGNKELCEALIPDFPLGTRRLTPGQDYLQALTKENVEVRRGGIRRFVPEGIQLESGEVIKVDAIVCATGFNTSFCPRFPIVGRKGNLQNDFRDEVPKSYMSCAIANMPNYFVFLGPNAPIGHGSVFTLTEHIAKYITRIIKKCQTECIKTICPSQDAIDDYFEHISAFMPRTTWSAQGRSWFKNGQEDGPVTALHPGSRIHFFHMLENFRGEDWDYIYDAPKKNRFYYLGNGFSTKEKGDTTWYLDNPDSKL</sequence>
<dbReference type="InterPro" id="IPR051209">
    <property type="entry name" value="FAD-bind_Monooxygenase_sf"/>
</dbReference>
<reference evidence="2" key="2">
    <citation type="submission" date="2003-11" db="EMBL/GenBank/DDBJ databases">
        <authorList>
            <person name="German Neurospora genome project"/>
        </authorList>
    </citation>
    <scope>NUCLEOTIDE SEQUENCE</scope>
</reference>
<evidence type="ECO:0000313" key="2">
    <source>
        <dbReference type="EMBL" id="CAE76325.1"/>
    </source>
</evidence>
<dbReference type="Pfam" id="PF13450">
    <property type="entry name" value="NAD_binding_8"/>
    <property type="match status" value="1"/>
</dbReference>
<dbReference type="SUPFAM" id="SSF51905">
    <property type="entry name" value="FAD/NAD(P)-binding domain"/>
    <property type="match status" value="2"/>
</dbReference>
<dbReference type="PANTHER" id="PTHR42877:SF12">
    <property type="entry name" value="MONOOXYGENASE"/>
    <property type="match status" value="1"/>
</dbReference>
<name>Q6MVH3_NEUCS</name>
<dbReference type="GO" id="GO:0004497">
    <property type="term" value="F:monooxygenase activity"/>
    <property type="evidence" value="ECO:0007669"/>
    <property type="project" value="UniProtKB-KW"/>
</dbReference>
<keyword evidence="2" id="KW-0503">Monooxygenase</keyword>
<proteinExistence type="inferred from homology"/>
<reference evidence="2" key="1">
    <citation type="submission" date="2003-11" db="EMBL/GenBank/DDBJ databases">
        <authorList>
            <person name="Schulte U."/>
            <person name="Aign V."/>
            <person name="Hoheisel J."/>
            <person name="Brandt P."/>
            <person name="Fartmann B."/>
            <person name="Holland R."/>
            <person name="Nyakatura G."/>
            <person name="Mewes H.W."/>
            <person name="Mannhaupt G."/>
        </authorList>
    </citation>
    <scope>NUCLEOTIDE SEQUENCE</scope>
</reference>
<gene>
    <name evidence="2" type="primary">B20J13.060</name>
</gene>
<dbReference type="EMBL" id="BX842629">
    <property type="protein sequence ID" value="CAE76325.1"/>
    <property type="molecule type" value="Genomic_DNA"/>
</dbReference>
<dbReference type="PANTHER" id="PTHR42877">
    <property type="entry name" value="L-ORNITHINE N(5)-MONOOXYGENASE-RELATED"/>
    <property type="match status" value="1"/>
</dbReference>